<dbReference type="STRING" id="667725.A0A0L0FSN8"/>
<gene>
    <name evidence="3" type="ORF">SARC_07910</name>
</gene>
<dbReference type="GO" id="GO:0005525">
    <property type="term" value="F:GTP binding"/>
    <property type="evidence" value="ECO:0007669"/>
    <property type="project" value="InterPro"/>
</dbReference>
<feature type="compositionally biased region" description="Basic and acidic residues" evidence="1">
    <location>
        <begin position="200"/>
        <end position="227"/>
    </location>
</feature>
<feature type="compositionally biased region" description="Polar residues" evidence="1">
    <location>
        <begin position="249"/>
        <end position="260"/>
    </location>
</feature>
<dbReference type="RefSeq" id="XP_014153601.1">
    <property type="nucleotide sequence ID" value="XM_014298126.1"/>
</dbReference>
<dbReference type="OrthoDB" id="1696305at2759"/>
<dbReference type="InterPro" id="IPR006073">
    <property type="entry name" value="GTP-bd"/>
</dbReference>
<organism evidence="3 4">
    <name type="scientific">Sphaeroforma arctica JP610</name>
    <dbReference type="NCBI Taxonomy" id="667725"/>
    <lineage>
        <taxon>Eukaryota</taxon>
        <taxon>Ichthyosporea</taxon>
        <taxon>Ichthyophonida</taxon>
        <taxon>Sphaeroforma</taxon>
    </lineage>
</organism>
<dbReference type="GeneID" id="25908414"/>
<dbReference type="Pfam" id="PF01926">
    <property type="entry name" value="MMR_HSR1"/>
    <property type="match status" value="1"/>
</dbReference>
<evidence type="ECO:0000256" key="1">
    <source>
        <dbReference type="SAM" id="MobiDB-lite"/>
    </source>
</evidence>
<dbReference type="InterPro" id="IPR050896">
    <property type="entry name" value="Mito_lipid_metab_GTPase"/>
</dbReference>
<evidence type="ECO:0000313" key="4">
    <source>
        <dbReference type="Proteomes" id="UP000054560"/>
    </source>
</evidence>
<dbReference type="eggNOG" id="KOG1249">
    <property type="taxonomic scope" value="Eukaryota"/>
</dbReference>
<dbReference type="PANTHER" id="PTHR46434">
    <property type="entry name" value="GENETIC INTERACTOR OF PROHIBITINS 3, MITOCHONDRIAL"/>
    <property type="match status" value="1"/>
</dbReference>
<keyword evidence="4" id="KW-1185">Reference proteome</keyword>
<name>A0A0L0FSN8_9EUKA</name>
<dbReference type="Gene3D" id="3.40.50.300">
    <property type="entry name" value="P-loop containing nucleotide triphosphate hydrolases"/>
    <property type="match status" value="1"/>
</dbReference>
<feature type="region of interest" description="Disordered" evidence="1">
    <location>
        <begin position="200"/>
        <end position="280"/>
    </location>
</feature>
<evidence type="ECO:0000313" key="3">
    <source>
        <dbReference type="EMBL" id="KNC79699.1"/>
    </source>
</evidence>
<dbReference type="SUPFAM" id="SSF52540">
    <property type="entry name" value="P-loop containing nucleoside triphosphate hydrolases"/>
    <property type="match status" value="1"/>
</dbReference>
<feature type="domain" description="G" evidence="2">
    <location>
        <begin position="564"/>
        <end position="640"/>
    </location>
</feature>
<dbReference type="EMBL" id="KQ242259">
    <property type="protein sequence ID" value="KNC79699.1"/>
    <property type="molecule type" value="Genomic_DNA"/>
</dbReference>
<dbReference type="AlphaFoldDB" id="A0A0L0FSN8"/>
<accession>A0A0L0FSN8</accession>
<proteinExistence type="predicted"/>
<sequence>MSVRMCLARPCRVSMVTGSWGLKQPTHTMNRHCGTKAPKSLLRSHNRSLVSRRAGLSHASALPYLSAHTHTLACTRTAPQCMHIVQRVVCRSHNFGSLFGNDFDPNFDIDKKRREFKEKEMETRARLTLRGREGVIAAARDREAAYMREKREKDMRIRKVRGDFDVTNRDARATRNRDGIGANEDFVDANRVVIGESRKNSRMRDIVSEQRAREANKTPEHNTDARTTHAHRRIHPERRGKALDGGTSAVDSNRSRSIPGTSEEGGRNSTVVPGSPHRRRHDVDLAYERAAQQGMHQDAAGLDRTSADNAIHSSDTGNTVSRGVKALKSGRPLTVVKYNERGERFSPEIELRERFMVAGVAEEAGNICHGCGGIIAFRPEEGVTSKIIKSTRVARFYRMGLCLRCRTLIADKQAKGGPREAVKKARQRDQLAGSVADVRRHALPQDRAHVAVFEKEVAVIAKELRAYVLLVVDATDFEGSLIRNLRTYIDRHPVILVVTKCDLLPFDISDETQGRHLREYFQSRMQERGTRVAYEETFLLSGKRDSGINNLVQCIRDNLMGRNVYVMGNANVGKSTLVNAFAQRMLNINLFVGEEAHRKERVQWSLSTTSHLAGTTLMTTRIPCFHSHKHALFDTPGLFPRTYQWDIPPILPTMLEPQILPWPRSSEHNAHVPPNVCGTDTVSGVEVGKLQCEVGEPHHRPPAGSVRVRVPGLPLSIDIHLPDRKITEEPTMVWYSPVSVQAEAISIAGTSRHSDVDTQKDGTGTYEYVTDDSVIVDLSHAKVQNFQLLSPDAQDMVVLGLGWVALQVPAGSRVQVSAPPASEIVHRDAMFSPSVAQAQLDFVAMIRDSYRGGDWRTRKGRQWVGPDNTADAGELSNPFMPKDEKLTYIPKFRPKTVSARR</sequence>
<protein>
    <recommendedName>
        <fullName evidence="2">G domain-containing protein</fullName>
    </recommendedName>
</protein>
<dbReference type="Proteomes" id="UP000054560">
    <property type="component" value="Unassembled WGS sequence"/>
</dbReference>
<evidence type="ECO:0000259" key="2">
    <source>
        <dbReference type="Pfam" id="PF01926"/>
    </source>
</evidence>
<feature type="region of interest" description="Disordered" evidence="1">
    <location>
        <begin position="861"/>
        <end position="881"/>
    </location>
</feature>
<dbReference type="GO" id="GO:0005739">
    <property type="term" value="C:mitochondrion"/>
    <property type="evidence" value="ECO:0007669"/>
    <property type="project" value="TreeGrafter"/>
</dbReference>
<dbReference type="PANTHER" id="PTHR46434:SF1">
    <property type="entry name" value="GENETIC INTERACTOR OF PROHIBITINS 3, MITOCHONDRIAL"/>
    <property type="match status" value="1"/>
</dbReference>
<reference evidence="3 4" key="1">
    <citation type="submission" date="2011-02" db="EMBL/GenBank/DDBJ databases">
        <title>The Genome Sequence of Sphaeroforma arctica JP610.</title>
        <authorList>
            <consortium name="The Broad Institute Genome Sequencing Platform"/>
            <person name="Russ C."/>
            <person name="Cuomo C."/>
            <person name="Young S.K."/>
            <person name="Zeng Q."/>
            <person name="Gargeya S."/>
            <person name="Alvarado L."/>
            <person name="Berlin A."/>
            <person name="Chapman S.B."/>
            <person name="Chen Z."/>
            <person name="Freedman E."/>
            <person name="Gellesch M."/>
            <person name="Goldberg J."/>
            <person name="Griggs A."/>
            <person name="Gujja S."/>
            <person name="Heilman E."/>
            <person name="Heiman D."/>
            <person name="Howarth C."/>
            <person name="Mehta T."/>
            <person name="Neiman D."/>
            <person name="Pearson M."/>
            <person name="Roberts A."/>
            <person name="Saif S."/>
            <person name="Shea T."/>
            <person name="Shenoy N."/>
            <person name="Sisk P."/>
            <person name="Stolte C."/>
            <person name="Sykes S."/>
            <person name="White J."/>
            <person name="Yandava C."/>
            <person name="Burger G."/>
            <person name="Gray M.W."/>
            <person name="Holland P.W.H."/>
            <person name="King N."/>
            <person name="Lang F.B.F."/>
            <person name="Roger A.J."/>
            <person name="Ruiz-Trillo I."/>
            <person name="Haas B."/>
            <person name="Nusbaum C."/>
            <person name="Birren B."/>
        </authorList>
    </citation>
    <scope>NUCLEOTIDE SEQUENCE [LARGE SCALE GENOMIC DNA]</scope>
    <source>
        <strain evidence="3 4">JP610</strain>
    </source>
</reference>
<dbReference type="InterPro" id="IPR027417">
    <property type="entry name" value="P-loop_NTPase"/>
</dbReference>